<dbReference type="InterPro" id="IPR053134">
    <property type="entry name" value="RNA-dir_DNA_polymerase"/>
</dbReference>
<dbReference type="PaxDb" id="4097-A0A1S3X9F0"/>
<dbReference type="RefSeq" id="XP_016436398.1">
    <property type="nucleotide sequence ID" value="XM_016580912.1"/>
</dbReference>
<dbReference type="Gene3D" id="3.30.70.270">
    <property type="match status" value="1"/>
</dbReference>
<reference evidence="1" key="1">
    <citation type="submission" date="2025-08" db="UniProtKB">
        <authorList>
            <consortium name="RefSeq"/>
        </authorList>
    </citation>
    <scope>IDENTIFICATION</scope>
</reference>
<dbReference type="PANTHER" id="PTHR24559">
    <property type="entry name" value="TRANSPOSON TY3-I GAG-POL POLYPROTEIN"/>
    <property type="match status" value="1"/>
</dbReference>
<dbReference type="InterPro" id="IPR043502">
    <property type="entry name" value="DNA/RNA_pol_sf"/>
</dbReference>
<dbReference type="STRING" id="4097.A0A1S3X9F0"/>
<dbReference type="AlphaFoldDB" id="A0A1S3X9F0"/>
<dbReference type="PANTHER" id="PTHR24559:SF429">
    <property type="entry name" value="RNA-DIRECTED DNA POLYMERASE HOMOLOG"/>
    <property type="match status" value="1"/>
</dbReference>
<proteinExistence type="predicted"/>
<dbReference type="InterPro" id="IPR043128">
    <property type="entry name" value="Rev_trsase/Diguanyl_cyclase"/>
</dbReference>
<evidence type="ECO:0000313" key="1">
    <source>
        <dbReference type="RefSeq" id="XP_016436398.1"/>
    </source>
</evidence>
<organism evidence="1">
    <name type="scientific">Nicotiana tabacum</name>
    <name type="common">Common tobacco</name>
    <dbReference type="NCBI Taxonomy" id="4097"/>
    <lineage>
        <taxon>Eukaryota</taxon>
        <taxon>Viridiplantae</taxon>
        <taxon>Streptophyta</taxon>
        <taxon>Embryophyta</taxon>
        <taxon>Tracheophyta</taxon>
        <taxon>Spermatophyta</taxon>
        <taxon>Magnoliopsida</taxon>
        <taxon>eudicotyledons</taxon>
        <taxon>Gunneridae</taxon>
        <taxon>Pentapetalae</taxon>
        <taxon>asterids</taxon>
        <taxon>lamiids</taxon>
        <taxon>Solanales</taxon>
        <taxon>Solanaceae</taxon>
        <taxon>Nicotianoideae</taxon>
        <taxon>Nicotianeae</taxon>
        <taxon>Nicotiana</taxon>
    </lineage>
</organism>
<evidence type="ECO:0008006" key="2">
    <source>
        <dbReference type="Google" id="ProtNLM"/>
    </source>
</evidence>
<dbReference type="KEGG" id="nta:107762544"/>
<sequence length="174" mass="20209">MISVVESDVTLLMPYMSPIDPLEQVLTGDEEESEDEIMEESEQQRKLNPIMKEVMKKEVIKWLDASIIFPISNRNWIVIFLEDREKMTFMCPYGTFAFKRMVFGLCNAPATFQRCMMAIFTDMVEMFVEVLMDDFSLFGLLEKDVTFKFDEAFLKAFKELKNKLVAAPIIVAPD</sequence>
<accession>A0A1S3X9F0</accession>
<dbReference type="SUPFAM" id="SSF56672">
    <property type="entry name" value="DNA/RNA polymerases"/>
    <property type="match status" value="1"/>
</dbReference>
<dbReference type="Gene3D" id="3.10.10.10">
    <property type="entry name" value="HIV Type 1 Reverse Transcriptase, subunit A, domain 1"/>
    <property type="match status" value="1"/>
</dbReference>
<dbReference type="OrthoDB" id="1305764at2759"/>
<gene>
    <name evidence="1" type="primary">LOC107762544</name>
</gene>
<protein>
    <recommendedName>
        <fullName evidence="2">RNA-directed DNA polymerase homolog</fullName>
    </recommendedName>
</protein>
<name>A0A1S3X9F0_TOBAC</name>